<dbReference type="eggNOG" id="COG0438">
    <property type="taxonomic scope" value="Bacteria"/>
</dbReference>
<accession>E0S186</accession>
<dbReference type="GO" id="GO:0016757">
    <property type="term" value="F:glycosyltransferase activity"/>
    <property type="evidence" value="ECO:0007669"/>
    <property type="project" value="InterPro"/>
</dbReference>
<dbReference type="Gene3D" id="3.40.50.2000">
    <property type="entry name" value="Glycogen Phosphorylase B"/>
    <property type="match status" value="2"/>
</dbReference>
<dbReference type="PANTHER" id="PTHR12526:SF627">
    <property type="entry name" value="D-RHAMNOSYLTRANSFERASE WBPZ"/>
    <property type="match status" value="1"/>
</dbReference>
<dbReference type="InterPro" id="IPR001296">
    <property type="entry name" value="Glyco_trans_1"/>
</dbReference>
<name>E0S186_BUTPB</name>
<organism evidence="2 3">
    <name type="scientific">Butyrivibrio proteoclasticus (strain ATCC 51982 / DSM 14932 / B316)</name>
    <name type="common">Clostridium proteoclasticum</name>
    <dbReference type="NCBI Taxonomy" id="515622"/>
    <lineage>
        <taxon>Bacteria</taxon>
        <taxon>Bacillati</taxon>
        <taxon>Bacillota</taxon>
        <taxon>Clostridia</taxon>
        <taxon>Lachnospirales</taxon>
        <taxon>Lachnospiraceae</taxon>
        <taxon>Butyrivibrio</taxon>
    </lineage>
</organism>
<sequence length="366" mass="41922">MSRILVLASFPAPYRADVFSGLSKEYDLDVFFGLTKDDDRNEDFYVKSSQFSFYSLGDGAGRLFFDECIKNIRRYDLVLAYDWYLPFARKVLIKCIVCHIPYFVNCDGAFIDNNKSIKSLIKNIGKKFYIRNANMCLASGKYAADYFRHYGARDNKITIHNFSSLHRDDIIPEPIDNYSKGELRKRLGLKNIKTVISVGQFIPRKGFDVLLEAWDGLDNQAQLVIVGGGKERSKYDKSIAEKGYKNVVLIDFVDKKKIFEYYKASDLFVLPTREDIWGLVINEAMACGLPIITTDHCIAGLELVKNGLGGYIVPIDNSEILHDRIKQCLSYDLCSMSKNNLETIKDYTIEHIIECHIRDIDKVIVR</sequence>
<reference evidence="2 3" key="1">
    <citation type="journal article" date="2010" name="PLoS ONE">
        <title>The glycobiome of the rumen bacterium Butyrivibrio proteoclasticus B316(T) highlights adaptation to a polysaccharide-rich environment.</title>
        <authorList>
            <person name="Kelly W.J."/>
            <person name="Leahy S.C."/>
            <person name="Altermann E."/>
            <person name="Yeoman C.J."/>
            <person name="Dunne J.C."/>
            <person name="Kong Z."/>
            <person name="Pacheco D.M."/>
            <person name="Li D."/>
            <person name="Noel S.J."/>
            <person name="Moon C.D."/>
            <person name="Cookson A.L."/>
            <person name="Attwood G.T."/>
        </authorList>
    </citation>
    <scope>NUCLEOTIDE SEQUENCE [LARGE SCALE GENOMIC DNA]</scope>
    <source>
        <strain evidence="3">ATCC 51982 / DSM 14932 / B316</strain>
    </source>
</reference>
<dbReference type="Proteomes" id="UP000001299">
    <property type="component" value="Chromosome 1"/>
</dbReference>
<keyword evidence="2" id="KW-0808">Transferase</keyword>
<dbReference type="CAZy" id="GT4">
    <property type="family name" value="Glycosyltransferase Family 4"/>
</dbReference>
<proteinExistence type="predicted"/>
<keyword evidence="3" id="KW-1185">Reference proteome</keyword>
<dbReference type="PANTHER" id="PTHR12526">
    <property type="entry name" value="GLYCOSYLTRANSFERASE"/>
    <property type="match status" value="1"/>
</dbReference>
<feature type="domain" description="Glycosyl transferase family 1" evidence="1">
    <location>
        <begin position="182"/>
        <end position="330"/>
    </location>
</feature>
<evidence type="ECO:0000313" key="3">
    <source>
        <dbReference type="Proteomes" id="UP000001299"/>
    </source>
</evidence>
<dbReference type="STRING" id="515622.bpr_I0818"/>
<dbReference type="SUPFAM" id="SSF53756">
    <property type="entry name" value="UDP-Glycosyltransferase/glycogen phosphorylase"/>
    <property type="match status" value="1"/>
</dbReference>
<dbReference type="Pfam" id="PF00534">
    <property type="entry name" value="Glycos_transf_1"/>
    <property type="match status" value="1"/>
</dbReference>
<gene>
    <name evidence="2" type="ordered locus">bpr_I0818</name>
</gene>
<dbReference type="AlphaFoldDB" id="E0S186"/>
<protein>
    <submittedName>
        <fullName evidence="2">Glycosyl transferase GT4 family</fullName>
    </submittedName>
</protein>
<dbReference type="HOGENOM" id="CLU_009583_5_2_9"/>
<dbReference type="EMBL" id="CP001810">
    <property type="protein sequence ID" value="ADL33561.1"/>
    <property type="molecule type" value="Genomic_DNA"/>
</dbReference>
<evidence type="ECO:0000259" key="1">
    <source>
        <dbReference type="Pfam" id="PF00534"/>
    </source>
</evidence>
<dbReference type="KEGG" id="bpb:bpr_I0818"/>
<dbReference type="CDD" id="cd03801">
    <property type="entry name" value="GT4_PimA-like"/>
    <property type="match status" value="1"/>
</dbReference>
<dbReference type="RefSeq" id="WP_013280217.1">
    <property type="nucleotide sequence ID" value="NC_014387.1"/>
</dbReference>
<evidence type="ECO:0000313" key="2">
    <source>
        <dbReference type="EMBL" id="ADL33561.1"/>
    </source>
</evidence>